<comment type="caution">
    <text evidence="1">The sequence shown here is derived from an EMBL/GenBank/DDBJ whole genome shotgun (WGS) entry which is preliminary data.</text>
</comment>
<dbReference type="OrthoDB" id="3827359at2"/>
<protein>
    <submittedName>
        <fullName evidence="1">Uncharacterized protein</fullName>
    </submittedName>
</protein>
<organism evidence="1 2">
    <name type="scientific">Aeromicrobium terrae</name>
    <dbReference type="NCBI Taxonomy" id="2498846"/>
    <lineage>
        <taxon>Bacteria</taxon>
        <taxon>Bacillati</taxon>
        <taxon>Actinomycetota</taxon>
        <taxon>Actinomycetes</taxon>
        <taxon>Propionibacteriales</taxon>
        <taxon>Nocardioidaceae</taxon>
        <taxon>Aeromicrobium</taxon>
    </lineage>
</organism>
<dbReference type="EMBL" id="VDUX01000002">
    <property type="protein sequence ID" value="TXL62090.1"/>
    <property type="molecule type" value="Genomic_DNA"/>
</dbReference>
<accession>A0A5C8NLX5</accession>
<evidence type="ECO:0000313" key="1">
    <source>
        <dbReference type="EMBL" id="TXL62090.1"/>
    </source>
</evidence>
<name>A0A5C8NLX5_9ACTN</name>
<gene>
    <name evidence="1" type="ORF">FHP06_05100</name>
</gene>
<evidence type="ECO:0000313" key="2">
    <source>
        <dbReference type="Proteomes" id="UP000321571"/>
    </source>
</evidence>
<dbReference type="RefSeq" id="WP_147684432.1">
    <property type="nucleotide sequence ID" value="NZ_VDUX01000002.1"/>
</dbReference>
<keyword evidence="2" id="KW-1185">Reference proteome</keyword>
<dbReference type="Proteomes" id="UP000321571">
    <property type="component" value="Unassembled WGS sequence"/>
</dbReference>
<sequence length="168" mass="18209">MRWDRLFADLEGQADDLELAERDVLVDELRDGTWAETSWRELVGGRTVLEVIGLGRVEGDVQLVNDHVVHLDSGTVEHVVAASAVLSIVSSEHRALDESVVTSRLGWGHVFRAARAEDSTLRITRADGTAVDGRVDVVGHDFVRVASDGGRTRMVPFAAVAAVTLSGR</sequence>
<reference evidence="1 2" key="1">
    <citation type="submission" date="2019-06" db="EMBL/GenBank/DDBJ databases">
        <title>Aeromicrobium sp. nov., isolated from a maize field.</title>
        <authorList>
            <person name="Lin S.-Y."/>
            <person name="Tsai C.-F."/>
            <person name="Young C.-C."/>
        </authorList>
    </citation>
    <scope>NUCLEOTIDE SEQUENCE [LARGE SCALE GENOMIC DNA]</scope>
    <source>
        <strain evidence="1 2">CC-CFT486</strain>
    </source>
</reference>
<proteinExistence type="predicted"/>
<dbReference type="AlphaFoldDB" id="A0A5C8NLX5"/>